<organism evidence="1 2">
    <name type="scientific">Triparma laevis f. longispina</name>
    <dbReference type="NCBI Taxonomy" id="1714387"/>
    <lineage>
        <taxon>Eukaryota</taxon>
        <taxon>Sar</taxon>
        <taxon>Stramenopiles</taxon>
        <taxon>Ochrophyta</taxon>
        <taxon>Bolidophyceae</taxon>
        <taxon>Parmales</taxon>
        <taxon>Triparmaceae</taxon>
        <taxon>Triparma</taxon>
    </lineage>
</organism>
<dbReference type="AlphaFoldDB" id="A0A9W7E0V0"/>
<name>A0A9W7E0V0_9STRA</name>
<evidence type="ECO:0000313" key="1">
    <source>
        <dbReference type="EMBL" id="GMH63859.1"/>
    </source>
</evidence>
<protein>
    <submittedName>
        <fullName evidence="1">Uncharacterized protein</fullName>
    </submittedName>
</protein>
<gene>
    <name evidence="1" type="ORF">TrLO_g429</name>
</gene>
<keyword evidence="2" id="KW-1185">Reference proteome</keyword>
<sequence>MASKIPRFIVLGPASTKAKALVGIYFAGKANTDPERSMNWVLGPQLANVDDPMRFDVVSMWLSYSMASGADGGIMLGVTEATILVLV</sequence>
<comment type="caution">
    <text evidence="1">The sequence shown here is derived from an EMBL/GenBank/DDBJ whole genome shotgun (WGS) entry which is preliminary data.</text>
</comment>
<reference evidence="2" key="1">
    <citation type="journal article" date="2023" name="Commun. Biol.">
        <title>Genome analysis of Parmales, the sister group of diatoms, reveals the evolutionary specialization of diatoms from phago-mixotrophs to photoautotrophs.</title>
        <authorList>
            <person name="Ban H."/>
            <person name="Sato S."/>
            <person name="Yoshikawa S."/>
            <person name="Yamada K."/>
            <person name="Nakamura Y."/>
            <person name="Ichinomiya M."/>
            <person name="Sato N."/>
            <person name="Blanc-Mathieu R."/>
            <person name="Endo H."/>
            <person name="Kuwata A."/>
            <person name="Ogata H."/>
        </authorList>
    </citation>
    <scope>NUCLEOTIDE SEQUENCE [LARGE SCALE GENOMIC DNA]</scope>
    <source>
        <strain evidence="2">NIES 3700</strain>
    </source>
</reference>
<dbReference type="Proteomes" id="UP001165122">
    <property type="component" value="Unassembled WGS sequence"/>
</dbReference>
<evidence type="ECO:0000313" key="2">
    <source>
        <dbReference type="Proteomes" id="UP001165122"/>
    </source>
</evidence>
<dbReference type="EMBL" id="BRXW01000535">
    <property type="protein sequence ID" value="GMH63859.1"/>
    <property type="molecule type" value="Genomic_DNA"/>
</dbReference>
<proteinExistence type="predicted"/>
<accession>A0A9W7E0V0</accession>